<gene>
    <name evidence="1" type="ORF">NCTC13336_01374</name>
</gene>
<organism evidence="1 2">
    <name type="scientific">Kingella potus</name>
    <dbReference type="NCBI Taxonomy" id="265175"/>
    <lineage>
        <taxon>Bacteria</taxon>
        <taxon>Pseudomonadati</taxon>
        <taxon>Pseudomonadota</taxon>
        <taxon>Betaproteobacteria</taxon>
        <taxon>Neisseriales</taxon>
        <taxon>Neisseriaceae</taxon>
        <taxon>Kingella</taxon>
    </lineage>
</organism>
<dbReference type="OrthoDB" id="8613022at2"/>
<name>A0A377R0Q6_9NEIS</name>
<dbReference type="Proteomes" id="UP000254293">
    <property type="component" value="Unassembled WGS sequence"/>
</dbReference>
<sequence>MNFKRIKKKYFIGIGLLFAALCLGGILMGPSETDVYEYWDDLLAKDAKPWFVSEQEYKAKNRAGFCWRDKKFYTPAELKNKAVASFGEKWISEMETFRSRNPPNEINGGTFDSVRQCRYSQFGCRVWFFPGKRTNQEWLDRFKELKKIASPDNFYTFEEKYLFSQGEKQAGSKKELEEYIEKSGKDGFSLVQNTLETKHMLASDCCSVLPKNEAVQKLESKDNIGLDEDLHLLHFYHQSSIPENIDLQDYGVGNFYFHAHEINSFVRRTLADKDYLAGINEWPYDEIYFMNNCGDVLRHPHYVLRRKN</sequence>
<dbReference type="EMBL" id="UGJJ01000002">
    <property type="protein sequence ID" value="STR02498.1"/>
    <property type="molecule type" value="Genomic_DNA"/>
</dbReference>
<dbReference type="RefSeq" id="WP_115308417.1">
    <property type="nucleotide sequence ID" value="NZ_UGJJ01000002.1"/>
</dbReference>
<protein>
    <submittedName>
        <fullName evidence="1">Uncharacterized protein</fullName>
    </submittedName>
</protein>
<keyword evidence="2" id="KW-1185">Reference proteome</keyword>
<proteinExistence type="predicted"/>
<evidence type="ECO:0000313" key="1">
    <source>
        <dbReference type="EMBL" id="STR02498.1"/>
    </source>
</evidence>
<evidence type="ECO:0000313" key="2">
    <source>
        <dbReference type="Proteomes" id="UP000254293"/>
    </source>
</evidence>
<accession>A0A377R0Q6</accession>
<dbReference type="AlphaFoldDB" id="A0A377R0Q6"/>
<reference evidence="1 2" key="1">
    <citation type="submission" date="2018-06" db="EMBL/GenBank/DDBJ databases">
        <authorList>
            <consortium name="Pathogen Informatics"/>
            <person name="Doyle S."/>
        </authorList>
    </citation>
    <scope>NUCLEOTIDE SEQUENCE [LARGE SCALE GENOMIC DNA]</scope>
    <source>
        <strain evidence="1 2">NCTC13336</strain>
    </source>
</reference>